<evidence type="ECO:0000313" key="5">
    <source>
        <dbReference type="EMBL" id="KKP30585.1"/>
    </source>
</evidence>
<organism evidence="5 6">
    <name type="scientific">Candidatus Nomurabacteria bacterium GW2011_GWF1_31_48</name>
    <dbReference type="NCBI Taxonomy" id="1618767"/>
    <lineage>
        <taxon>Bacteria</taxon>
        <taxon>Candidatus Nomuraibacteriota</taxon>
    </lineage>
</organism>
<feature type="transmembrane region" description="Helical" evidence="4">
    <location>
        <begin position="129"/>
        <end position="149"/>
    </location>
</feature>
<dbReference type="SUPFAM" id="SSF53474">
    <property type="entry name" value="alpha/beta-Hydrolases"/>
    <property type="match status" value="1"/>
</dbReference>
<feature type="transmembrane region" description="Helical" evidence="4">
    <location>
        <begin position="39"/>
        <end position="60"/>
    </location>
</feature>
<sequence>MLLRQNFLYRYWRYRYQLRFPHRTRLPATQLKIVYNERIIFMFKILIIVSLLLTLITFFFPKYKRLYWVNFLPWLVVVFVIIHLIFWKYQWQMIPVYALTSIIFIISLTKFKKTISNEPESHKGKFFKYISIILGLLLLIVASAVLYLFPIVNLPKPTGPYVVGTTLMSFNDTKRPEILTDDPKDTREFMARIWYPADFVKGNSMFYKENVQQVGIIEPAGPPNFIFSHYNLIKTNSYLDTPISNQQLTYPVLVFSPGFLASYEDYQILIEELASHGYIVFAPNQPYESQSVIYPDSKIIPFSEEHFKKYKENQENLTPLWKEFWTTTDQEKRIEISKKILDSESFMDTVLRVRTADIQFMVDEMEKMNSGNINNIFSNKLDLSRLGILGHSMGGAVAGQVCSVDSRFKACVNLDGFQWGDVVKNVIKQPFMIMQSENFAGVNDFILNQFKNKFYLVTIKDSKHMNFDDNQIIMPSTKLIGMTGKIDAKEMLQITNNLITSFFDKYISDKNITFPNENAINYPEVEIKDFNLSKI</sequence>
<evidence type="ECO:0000313" key="6">
    <source>
        <dbReference type="Proteomes" id="UP000034934"/>
    </source>
</evidence>
<evidence type="ECO:0000256" key="1">
    <source>
        <dbReference type="ARBA" id="ARBA00022801"/>
    </source>
</evidence>
<dbReference type="Gene3D" id="3.40.50.1820">
    <property type="entry name" value="alpha/beta hydrolase"/>
    <property type="match status" value="1"/>
</dbReference>
<name>A0A0G0AVA5_9BACT</name>
<dbReference type="Proteomes" id="UP000034934">
    <property type="component" value="Unassembled WGS sequence"/>
</dbReference>
<dbReference type="GO" id="GO:0003847">
    <property type="term" value="F:1-alkyl-2-acetylglycerophosphocholine esterase activity"/>
    <property type="evidence" value="ECO:0007669"/>
    <property type="project" value="TreeGrafter"/>
</dbReference>
<feature type="transmembrane region" description="Helical" evidence="4">
    <location>
        <begin position="67"/>
        <end position="86"/>
    </location>
</feature>
<dbReference type="GO" id="GO:0016042">
    <property type="term" value="P:lipid catabolic process"/>
    <property type="evidence" value="ECO:0007669"/>
    <property type="project" value="UniProtKB-KW"/>
</dbReference>
<feature type="transmembrane region" description="Helical" evidence="4">
    <location>
        <begin position="92"/>
        <end position="109"/>
    </location>
</feature>
<keyword evidence="3" id="KW-0443">Lipid metabolism</keyword>
<dbReference type="PANTHER" id="PTHR10272">
    <property type="entry name" value="PLATELET-ACTIVATING FACTOR ACETYLHYDROLASE"/>
    <property type="match status" value="1"/>
</dbReference>
<evidence type="ECO:0000256" key="2">
    <source>
        <dbReference type="ARBA" id="ARBA00022963"/>
    </source>
</evidence>
<protein>
    <submittedName>
        <fullName evidence="5">Isoform II</fullName>
    </submittedName>
</protein>
<dbReference type="EMBL" id="LBOG01000002">
    <property type="protein sequence ID" value="KKP30585.1"/>
    <property type="molecule type" value="Genomic_DNA"/>
</dbReference>
<comment type="caution">
    <text evidence="5">The sequence shown here is derived from an EMBL/GenBank/DDBJ whole genome shotgun (WGS) entry which is preliminary data.</text>
</comment>
<reference evidence="5 6" key="1">
    <citation type="journal article" date="2015" name="Nature">
        <title>rRNA introns, odd ribosomes, and small enigmatic genomes across a large radiation of phyla.</title>
        <authorList>
            <person name="Brown C.T."/>
            <person name="Hug L.A."/>
            <person name="Thomas B.C."/>
            <person name="Sharon I."/>
            <person name="Castelle C.J."/>
            <person name="Singh A."/>
            <person name="Wilkins M.J."/>
            <person name="Williams K.H."/>
            <person name="Banfield J.F."/>
        </authorList>
    </citation>
    <scope>NUCLEOTIDE SEQUENCE [LARGE SCALE GENOMIC DNA]</scope>
</reference>
<keyword evidence="2" id="KW-0442">Lipid degradation</keyword>
<keyword evidence="4" id="KW-0472">Membrane</keyword>
<dbReference type="PANTHER" id="PTHR10272:SF0">
    <property type="entry name" value="PLATELET-ACTIVATING FACTOR ACETYLHYDROLASE"/>
    <property type="match status" value="1"/>
</dbReference>
<evidence type="ECO:0000256" key="3">
    <source>
        <dbReference type="ARBA" id="ARBA00023098"/>
    </source>
</evidence>
<evidence type="ECO:0000256" key="4">
    <source>
        <dbReference type="SAM" id="Phobius"/>
    </source>
</evidence>
<keyword evidence="4" id="KW-0812">Transmembrane</keyword>
<dbReference type="InterPro" id="IPR029058">
    <property type="entry name" value="AB_hydrolase_fold"/>
</dbReference>
<proteinExistence type="predicted"/>
<dbReference type="Pfam" id="PF03403">
    <property type="entry name" value="PAF-AH_p_II"/>
    <property type="match status" value="1"/>
</dbReference>
<keyword evidence="4" id="KW-1133">Transmembrane helix</keyword>
<gene>
    <name evidence="5" type="ORF">UR19_C0002G0106</name>
</gene>
<keyword evidence="1" id="KW-0378">Hydrolase</keyword>
<accession>A0A0G0AVA5</accession>
<dbReference type="AlphaFoldDB" id="A0A0G0AVA5"/>